<dbReference type="PANTHER" id="PTHR46987">
    <property type="entry name" value="NEUROHYPOPHYSIAL HORMONES, N-TERMINAL DOMAIN CONTAINING PROTEIN"/>
    <property type="match status" value="1"/>
</dbReference>
<evidence type="ECO:0000256" key="3">
    <source>
        <dbReference type="ARBA" id="ARBA00022729"/>
    </source>
</evidence>
<evidence type="ECO:0000256" key="4">
    <source>
        <dbReference type="ARBA" id="ARBA00023157"/>
    </source>
</evidence>
<keyword evidence="6" id="KW-0812">Transmembrane</keyword>
<evidence type="ECO:0000256" key="5">
    <source>
        <dbReference type="ARBA" id="ARBA00023180"/>
    </source>
</evidence>
<evidence type="ECO:0000256" key="2">
    <source>
        <dbReference type="ARBA" id="ARBA00022525"/>
    </source>
</evidence>
<keyword evidence="3" id="KW-0732">Signal</keyword>
<evidence type="ECO:0000313" key="8">
    <source>
        <dbReference type="EMBL" id="CAK8684010.1"/>
    </source>
</evidence>
<comment type="caution">
    <text evidence="8">The sequence shown here is derived from an EMBL/GenBank/DDBJ whole genome shotgun (WGS) entry which is preliminary data.</text>
</comment>
<dbReference type="InterPro" id="IPR006212">
    <property type="entry name" value="Furin_repeat"/>
</dbReference>
<comment type="subcellular location">
    <subcellularLocation>
        <location evidence="1">Secreted</location>
    </subcellularLocation>
</comment>
<accession>A0ABP0FXU7</accession>
<keyword evidence="9" id="KW-1185">Reference proteome</keyword>
<dbReference type="InterPro" id="IPR051514">
    <property type="entry name" value="R-spondin"/>
</dbReference>
<dbReference type="SUPFAM" id="SSF57184">
    <property type="entry name" value="Growth factor receptor domain"/>
    <property type="match status" value="2"/>
</dbReference>
<keyword evidence="2" id="KW-0964">Secreted</keyword>
<evidence type="ECO:0000313" key="9">
    <source>
        <dbReference type="Proteomes" id="UP001642483"/>
    </source>
</evidence>
<organism evidence="8 9">
    <name type="scientific">Clavelina lepadiformis</name>
    <name type="common">Light-bulb sea squirt</name>
    <name type="synonym">Ascidia lepadiformis</name>
    <dbReference type="NCBI Taxonomy" id="159417"/>
    <lineage>
        <taxon>Eukaryota</taxon>
        <taxon>Metazoa</taxon>
        <taxon>Chordata</taxon>
        <taxon>Tunicata</taxon>
        <taxon>Ascidiacea</taxon>
        <taxon>Aplousobranchia</taxon>
        <taxon>Clavelinidae</taxon>
        <taxon>Clavelina</taxon>
    </lineage>
</organism>
<evidence type="ECO:0000256" key="1">
    <source>
        <dbReference type="ARBA" id="ARBA00004613"/>
    </source>
</evidence>
<dbReference type="Gene3D" id="2.10.220.10">
    <property type="entry name" value="Hormone Receptor, Insulin-like Growth Factor Receptor 1, Chain A, domain 2"/>
    <property type="match status" value="3"/>
</dbReference>
<dbReference type="PANTHER" id="PTHR46987:SF7">
    <property type="entry name" value="TNFR-CYS DOMAIN-CONTAINING PROTEIN"/>
    <property type="match status" value="1"/>
</dbReference>
<dbReference type="CDD" id="cd00064">
    <property type="entry name" value="FU"/>
    <property type="match status" value="2"/>
</dbReference>
<reference evidence="8 9" key="1">
    <citation type="submission" date="2024-02" db="EMBL/GenBank/DDBJ databases">
        <authorList>
            <person name="Daric V."/>
            <person name="Darras S."/>
        </authorList>
    </citation>
    <scope>NUCLEOTIDE SEQUENCE [LARGE SCALE GENOMIC DNA]</scope>
</reference>
<keyword evidence="6" id="KW-0472">Membrane</keyword>
<proteinExistence type="predicted"/>
<dbReference type="Pfam" id="PF15913">
    <property type="entry name" value="Furin-like_2"/>
    <property type="match status" value="1"/>
</dbReference>
<gene>
    <name evidence="8" type="ORF">CVLEPA_LOCUS15015</name>
</gene>
<dbReference type="InterPro" id="IPR009030">
    <property type="entry name" value="Growth_fac_rcpt_cys_sf"/>
</dbReference>
<dbReference type="EMBL" id="CAWYQH010000097">
    <property type="protein sequence ID" value="CAK8684010.1"/>
    <property type="molecule type" value="Genomic_DNA"/>
</dbReference>
<keyword evidence="6" id="KW-1133">Transmembrane helix</keyword>
<feature type="transmembrane region" description="Helical" evidence="6">
    <location>
        <begin position="20"/>
        <end position="39"/>
    </location>
</feature>
<evidence type="ECO:0000256" key="6">
    <source>
        <dbReference type="SAM" id="Phobius"/>
    </source>
</evidence>
<evidence type="ECO:0000259" key="7">
    <source>
        <dbReference type="Pfam" id="PF15913"/>
    </source>
</evidence>
<sequence length="291" mass="33105">MPKENRIFPDMLLILFKKGYVWYWITFCYVLIALMAALCKDCHTVTHRRSRRGTSSPLVACDSKCRSCSEGNGCIECERRYFLHIYSDPLQPHITQGVCRVDCPEKYYEERSSRENNCRPCNDENCVRCSFENYCTQCSPGFLEYEGACVRNCPLGFSASAERGQCVACDVTNCTTCTEENICAGCALGRYLHENSCFQQCPIGLTADRRTSTCKLQVCDEKCKRCSKKNHCLRCRQGYFLHKNNCHTQCPKGLTPVAKTSRCRARGKVCQITSNMSIIRKRNGPPALPYI</sequence>
<feature type="domain" description="R-spondin Fu-CRD" evidence="7">
    <location>
        <begin position="63"/>
        <end position="166"/>
    </location>
</feature>
<keyword evidence="5" id="KW-0325">Glycoprotein</keyword>
<name>A0ABP0FXU7_CLALP</name>
<dbReference type="Proteomes" id="UP001642483">
    <property type="component" value="Unassembled WGS sequence"/>
</dbReference>
<dbReference type="InterPro" id="IPR043601">
    <property type="entry name" value="Rspo_Fu-CRD_dom"/>
</dbReference>
<keyword evidence="4" id="KW-1015">Disulfide bond</keyword>
<protein>
    <recommendedName>
        <fullName evidence="7">R-spondin Fu-CRD domain-containing protein</fullName>
    </recommendedName>
</protein>
<dbReference type="SMART" id="SM00261">
    <property type="entry name" value="FU"/>
    <property type="match status" value="4"/>
</dbReference>